<evidence type="ECO:0000256" key="4">
    <source>
        <dbReference type="ARBA" id="ARBA00023136"/>
    </source>
</evidence>
<dbReference type="AlphaFoldDB" id="A0A075WZE1"/>
<evidence type="ECO:0000256" key="2">
    <source>
        <dbReference type="ARBA" id="ARBA00022692"/>
    </source>
</evidence>
<comment type="subcellular location">
    <subcellularLocation>
        <location evidence="5">Cell membrane</location>
        <topology evidence="5">Multi-pass membrane protein</topology>
    </subcellularLocation>
    <subcellularLocation>
        <location evidence="1">Membrane</location>
        <topology evidence="1">Multi-pass membrane protein</topology>
    </subcellularLocation>
</comment>
<accession>A0A075WZE1</accession>
<evidence type="ECO:0000313" key="6">
    <source>
        <dbReference type="EMBL" id="AIH04037.1"/>
    </source>
</evidence>
<dbReference type="PANTHER" id="PTHR43483">
    <property type="entry name" value="MEMBRANE TRANSPORTER PROTEIN HI_0806-RELATED"/>
    <property type="match status" value="1"/>
</dbReference>
<proteinExistence type="inferred from homology"/>
<feature type="transmembrane region" description="Helical" evidence="5">
    <location>
        <begin position="278"/>
        <end position="296"/>
    </location>
</feature>
<evidence type="ECO:0000313" key="7">
    <source>
        <dbReference type="Proteomes" id="UP000028481"/>
    </source>
</evidence>
<feature type="transmembrane region" description="Helical" evidence="5">
    <location>
        <begin position="250"/>
        <end position="266"/>
    </location>
</feature>
<dbReference type="GO" id="GO:0005886">
    <property type="term" value="C:plasma membrane"/>
    <property type="evidence" value="ECO:0007669"/>
    <property type="project" value="UniProtKB-SubCell"/>
</dbReference>
<dbReference type="PaxDb" id="289377-HL41_04210"/>
<protein>
    <recommendedName>
        <fullName evidence="5">Probable membrane transporter protein</fullName>
    </recommendedName>
</protein>
<feature type="transmembrane region" description="Helical" evidence="5">
    <location>
        <begin position="65"/>
        <end position="87"/>
    </location>
</feature>
<keyword evidence="4 5" id="KW-0472">Membrane</keyword>
<feature type="transmembrane region" description="Helical" evidence="5">
    <location>
        <begin position="32"/>
        <end position="53"/>
    </location>
</feature>
<keyword evidence="2 5" id="KW-0812">Transmembrane</keyword>
<dbReference type="EMBL" id="CP008796">
    <property type="protein sequence ID" value="AIH04037.1"/>
    <property type="molecule type" value="Genomic_DNA"/>
</dbReference>
<reference evidence="6 7" key="1">
    <citation type="journal article" date="2015" name="Genome Announc.">
        <title>Genome Sequence of a Sulfate-Reducing Thermophilic Bacterium, Thermodesulfobacterium commune DSM 2178T (Phylum Thermodesulfobacteria).</title>
        <authorList>
            <person name="Bhatnagar S."/>
            <person name="Badger J.H."/>
            <person name="Madupu R."/>
            <person name="Khouri H.M."/>
            <person name="O'Connor E.M."/>
            <person name="Robb F.T."/>
            <person name="Ward N.L."/>
            <person name="Eisen J.A."/>
        </authorList>
    </citation>
    <scope>NUCLEOTIDE SEQUENCE [LARGE SCALE GENOMIC DNA]</scope>
    <source>
        <strain evidence="6 7">DSM 2178</strain>
    </source>
</reference>
<dbReference type="KEGG" id="tcm:HL41_04210"/>
<dbReference type="STRING" id="289377.HL41_04210"/>
<name>A0A075WZE1_9BACT</name>
<dbReference type="eggNOG" id="COG0730">
    <property type="taxonomic scope" value="Bacteria"/>
</dbReference>
<feature type="transmembrane region" description="Helical" evidence="5">
    <location>
        <begin position="127"/>
        <end position="146"/>
    </location>
</feature>
<dbReference type="OrthoDB" id="9788634at2"/>
<dbReference type="HOGENOM" id="CLU_076046_0_0_0"/>
<dbReference type="Proteomes" id="UP000028481">
    <property type="component" value="Chromosome"/>
</dbReference>
<evidence type="ECO:0000256" key="3">
    <source>
        <dbReference type="ARBA" id="ARBA00022989"/>
    </source>
</evidence>
<keyword evidence="7" id="KW-1185">Reference proteome</keyword>
<feature type="transmembrane region" description="Helical" evidence="5">
    <location>
        <begin position="183"/>
        <end position="208"/>
    </location>
</feature>
<evidence type="ECO:0000256" key="5">
    <source>
        <dbReference type="RuleBase" id="RU363041"/>
    </source>
</evidence>
<feature type="transmembrane region" description="Helical" evidence="5">
    <location>
        <begin position="93"/>
        <end position="115"/>
    </location>
</feature>
<dbReference type="RefSeq" id="WP_038061055.1">
    <property type="nucleotide sequence ID" value="NZ_JQLF01000008.1"/>
</dbReference>
<sequence length="301" mass="33000">MDNLLDLLLTSLPWVVTFKTSGVTTSLLLPPLVAFVISFLCASGGISGAFLLLPFQVSVLRFTTPAVSATNHLFNVFAIPFGVYRYWKEKRFFYPLTLIIAVGTLPGVIIGYFLRIGYFQELLRFKLLVGAVLLVISLKLLYDIIFPPKKDASFSPEPPKLLQFNWKTLAFIYDHKTYQVSSLAISLVAFFIGIIGGIYGIGGGALMAPILLGFFHLPPYVFAGATLFGTCLTSVVGVLVFTFGGNPPDWALGALLGLGGAAGLYLGAKAQKRMPQKLIRVIITALVLFISLRYLYSYFMR</sequence>
<feature type="transmembrane region" description="Helical" evidence="5">
    <location>
        <begin position="220"/>
        <end position="244"/>
    </location>
</feature>
<evidence type="ECO:0000256" key="1">
    <source>
        <dbReference type="ARBA" id="ARBA00004141"/>
    </source>
</evidence>
<keyword evidence="5" id="KW-1003">Cell membrane</keyword>
<gene>
    <name evidence="6" type="ORF">HL41_04210</name>
</gene>
<comment type="similarity">
    <text evidence="5">Belongs to the 4-toluene sulfonate uptake permease (TSUP) (TC 2.A.102) family.</text>
</comment>
<organism evidence="6 7">
    <name type="scientific">Thermodesulfobacterium commune DSM 2178</name>
    <dbReference type="NCBI Taxonomy" id="289377"/>
    <lineage>
        <taxon>Bacteria</taxon>
        <taxon>Pseudomonadati</taxon>
        <taxon>Thermodesulfobacteriota</taxon>
        <taxon>Thermodesulfobacteria</taxon>
        <taxon>Thermodesulfobacteriales</taxon>
        <taxon>Thermodesulfobacteriaceae</taxon>
        <taxon>Thermodesulfobacterium</taxon>
    </lineage>
</organism>
<dbReference type="PANTHER" id="PTHR43483:SF3">
    <property type="entry name" value="MEMBRANE TRANSPORTER PROTEIN HI_0806-RELATED"/>
    <property type="match status" value="1"/>
</dbReference>
<dbReference type="Pfam" id="PF01925">
    <property type="entry name" value="TauE"/>
    <property type="match status" value="1"/>
</dbReference>
<keyword evidence="3 5" id="KW-1133">Transmembrane helix</keyword>
<dbReference type="InterPro" id="IPR002781">
    <property type="entry name" value="TM_pro_TauE-like"/>
</dbReference>